<dbReference type="AlphaFoldDB" id="T1IA24"/>
<dbReference type="EMBL" id="ACPB03002026">
    <property type="status" value="NOT_ANNOTATED_CDS"/>
    <property type="molecule type" value="Genomic_DNA"/>
</dbReference>
<organism evidence="1 2">
    <name type="scientific">Rhodnius prolixus</name>
    <name type="common">Triatomid bug</name>
    <dbReference type="NCBI Taxonomy" id="13249"/>
    <lineage>
        <taxon>Eukaryota</taxon>
        <taxon>Metazoa</taxon>
        <taxon>Ecdysozoa</taxon>
        <taxon>Arthropoda</taxon>
        <taxon>Hexapoda</taxon>
        <taxon>Insecta</taxon>
        <taxon>Pterygota</taxon>
        <taxon>Neoptera</taxon>
        <taxon>Paraneoptera</taxon>
        <taxon>Hemiptera</taxon>
        <taxon>Heteroptera</taxon>
        <taxon>Panheteroptera</taxon>
        <taxon>Cimicomorpha</taxon>
        <taxon>Reduviidae</taxon>
        <taxon>Triatominae</taxon>
        <taxon>Rhodnius</taxon>
    </lineage>
</organism>
<dbReference type="VEuPathDB" id="VectorBase:RPRC013145"/>
<dbReference type="EnsemblMetazoa" id="RPRC013145-RA">
    <property type="protein sequence ID" value="RPRC013145-PA"/>
    <property type="gene ID" value="RPRC013145"/>
</dbReference>
<name>T1IA24_RHOPR</name>
<sequence length="207" mass="23995">MSPSFFRTRLTFRTFIIIRIAPTRSKKRVLMARTVLNHVTVKKHQLIKFLAKKTWCKVYAFSRNVQNLPVKKNIGFKRTKVFEEGKAKRRQKVELKVTGMSSAKDGNRWSSGYQGTWRPILQGLDLGCSEDFREISGGVERSKRNHSWEMLCTQKGGRKQWRNREERGVSLDLEGQKRVDMLRQGEQRVDSAGSSGRAAPGLQYRKY</sequence>
<dbReference type="InParanoid" id="T1IA24"/>
<evidence type="ECO:0000313" key="2">
    <source>
        <dbReference type="Proteomes" id="UP000015103"/>
    </source>
</evidence>
<protein>
    <submittedName>
        <fullName evidence="1">Uncharacterized protein</fullName>
    </submittedName>
</protein>
<dbReference type="HOGENOM" id="CLU_1327835_0_0_1"/>
<keyword evidence="2" id="KW-1185">Reference proteome</keyword>
<reference evidence="1" key="1">
    <citation type="submission" date="2015-05" db="UniProtKB">
        <authorList>
            <consortium name="EnsemblMetazoa"/>
        </authorList>
    </citation>
    <scope>IDENTIFICATION</scope>
</reference>
<dbReference type="Proteomes" id="UP000015103">
    <property type="component" value="Unassembled WGS sequence"/>
</dbReference>
<evidence type="ECO:0000313" key="1">
    <source>
        <dbReference type="EnsemblMetazoa" id="RPRC013145-PA"/>
    </source>
</evidence>
<proteinExistence type="predicted"/>
<accession>T1IA24</accession>